<keyword evidence="3" id="KW-1185">Reference proteome</keyword>
<proteinExistence type="predicted"/>
<evidence type="ECO:0000256" key="1">
    <source>
        <dbReference type="SAM" id="MobiDB-lite"/>
    </source>
</evidence>
<evidence type="ECO:0008006" key="4">
    <source>
        <dbReference type="Google" id="ProtNLM"/>
    </source>
</evidence>
<protein>
    <recommendedName>
        <fullName evidence="4">WD40 repeat domain-containing protein</fullName>
    </recommendedName>
</protein>
<dbReference type="RefSeq" id="WP_345677556.1">
    <property type="nucleotide sequence ID" value="NZ_BAABHS010000016.1"/>
</dbReference>
<accession>A0ABP9HNF7</accession>
<dbReference type="InterPro" id="IPR015943">
    <property type="entry name" value="WD40/YVTN_repeat-like_dom_sf"/>
</dbReference>
<gene>
    <name evidence="2" type="ORF">GCM10023205_46590</name>
</gene>
<feature type="region of interest" description="Disordered" evidence="1">
    <location>
        <begin position="27"/>
        <end position="51"/>
    </location>
</feature>
<dbReference type="Proteomes" id="UP001500466">
    <property type="component" value="Unassembled WGS sequence"/>
</dbReference>
<dbReference type="SUPFAM" id="SSF50969">
    <property type="entry name" value="YVTN repeat-like/Quinoprotein amine dehydrogenase"/>
    <property type="match status" value="1"/>
</dbReference>
<evidence type="ECO:0000313" key="2">
    <source>
        <dbReference type="EMBL" id="GAA4974589.1"/>
    </source>
</evidence>
<reference evidence="3" key="1">
    <citation type="journal article" date="2019" name="Int. J. Syst. Evol. Microbiol.">
        <title>The Global Catalogue of Microorganisms (GCM) 10K type strain sequencing project: providing services to taxonomists for standard genome sequencing and annotation.</title>
        <authorList>
            <consortium name="The Broad Institute Genomics Platform"/>
            <consortium name="The Broad Institute Genome Sequencing Center for Infectious Disease"/>
            <person name="Wu L."/>
            <person name="Ma J."/>
        </authorList>
    </citation>
    <scope>NUCLEOTIDE SEQUENCE [LARGE SCALE GENOMIC DNA]</scope>
    <source>
        <strain evidence="3">JCM 17986</strain>
    </source>
</reference>
<comment type="caution">
    <text evidence="2">The sequence shown here is derived from an EMBL/GenBank/DDBJ whole genome shotgun (WGS) entry which is preliminary data.</text>
</comment>
<dbReference type="Gene3D" id="2.130.10.10">
    <property type="entry name" value="YVTN repeat-like/Quinoprotein amine dehydrogenase"/>
    <property type="match status" value="1"/>
</dbReference>
<name>A0ABP9HNF7_9ACTN</name>
<dbReference type="EMBL" id="BAABHS010000016">
    <property type="protein sequence ID" value="GAA4974589.1"/>
    <property type="molecule type" value="Genomic_DNA"/>
</dbReference>
<evidence type="ECO:0000313" key="3">
    <source>
        <dbReference type="Proteomes" id="UP001500466"/>
    </source>
</evidence>
<organism evidence="2 3">
    <name type="scientific">Yinghuangia aomiensis</name>
    <dbReference type="NCBI Taxonomy" id="676205"/>
    <lineage>
        <taxon>Bacteria</taxon>
        <taxon>Bacillati</taxon>
        <taxon>Actinomycetota</taxon>
        <taxon>Actinomycetes</taxon>
        <taxon>Kitasatosporales</taxon>
        <taxon>Streptomycetaceae</taxon>
        <taxon>Yinghuangia</taxon>
    </lineage>
</organism>
<sequence length="414" mass="44370">MDTDEITLVHHGFPKPKYVRLRVDGGSLRRESGSGSSGKPRHSAKDCGSPTEAGYALAKEMHKRLRDGFVMLRDPAEAAVGEPVLVAAAPNRCGSQVLDVHPGGHTLVVATMLKEAYGAEIHLVDVATGVRRLVHTEPAGERQTFLHTVRFDAAGQGVVYALNGETRLLDLATGASRTLAAYEQWQTSDFNPFCVQPSWDRARQRLLVFDTGNRVRVLDADGVPVLELDVARQPECRAGALSPSGRLLALAFGLGPAHVEVWDVDTGRRVQRHGFPFPFPAGRDSAGCGGVDVLGFDPTERFLVANGGFAEGPFAMALDTGALAWAVPDPHRTDRWGTCYAWAFSPDGTRLTVGDRGVVALRDPDTGTPLLPLPGLPDPQLRTGTGRTYRVVYTDAGDLLVCGGDGGRIVVLRA</sequence>
<dbReference type="InterPro" id="IPR011044">
    <property type="entry name" value="Quino_amine_DH_bsu"/>
</dbReference>